<accession>A0ABR3PRH9</accession>
<evidence type="ECO:0000313" key="4">
    <source>
        <dbReference type="EMBL" id="KAL1405066.1"/>
    </source>
</evidence>
<keyword evidence="5" id="KW-1185">Reference proteome</keyword>
<evidence type="ECO:0000259" key="3">
    <source>
        <dbReference type="SMART" id="SM01042"/>
    </source>
</evidence>
<reference evidence="4 5" key="1">
    <citation type="submission" date="2023-08" db="EMBL/GenBank/DDBJ databases">
        <title>Annotated Genome Sequence of Vanrija albida AlHP1.</title>
        <authorList>
            <person name="Herzog R."/>
        </authorList>
    </citation>
    <scope>NUCLEOTIDE SEQUENCE [LARGE SCALE GENOMIC DNA]</scope>
    <source>
        <strain evidence="4 5">AlHP1</strain>
    </source>
</reference>
<feature type="compositionally biased region" description="Basic and acidic residues" evidence="1">
    <location>
        <begin position="139"/>
        <end position="158"/>
    </location>
</feature>
<dbReference type="RefSeq" id="XP_069205010.1">
    <property type="nucleotide sequence ID" value="XM_069357073.1"/>
</dbReference>
<feature type="transmembrane region" description="Helical" evidence="2">
    <location>
        <begin position="333"/>
        <end position="354"/>
    </location>
</feature>
<evidence type="ECO:0000256" key="1">
    <source>
        <dbReference type="SAM" id="MobiDB-lite"/>
    </source>
</evidence>
<feature type="region of interest" description="Disordered" evidence="1">
    <location>
        <begin position="108"/>
        <end position="163"/>
    </location>
</feature>
<name>A0ABR3PRH9_9TREE</name>
<protein>
    <recommendedName>
        <fullName evidence="3">Brl1/Brr6 domain-containing protein</fullName>
    </recommendedName>
</protein>
<dbReference type="SMART" id="SM01042">
    <property type="entry name" value="Brr6_like_C_C"/>
    <property type="match status" value="1"/>
</dbReference>
<dbReference type="Proteomes" id="UP001565368">
    <property type="component" value="Unassembled WGS sequence"/>
</dbReference>
<dbReference type="Pfam" id="PF10104">
    <property type="entry name" value="Brr6_like_C_C"/>
    <property type="match status" value="1"/>
</dbReference>
<dbReference type="InterPro" id="IPR040202">
    <property type="entry name" value="Brl1/Brr6"/>
</dbReference>
<sequence>MAFRDRSGPMDVDASDPMGRLADYALPDDGPARKRMHVDGPGANPFATPSHTPGFRFGPNTPFLFHAPPLPPAPKFEPYDPNRWARTDFGFGTRAAAVATEEDVDMSFTMGGGQDSPARPAPAAASAAPAASTPAKAAPKTEKEKVEAEAADTPERKIASGALTRVRRRRQEWARRRRYDSDSEDEDADAPVTSLARGRQEHHYNFNIPAPAVRHSEIPAILLGYVQLVFNFSLVAGFLYVAVQFILAVRRDVQERIDEVAVEILQEIGDCSKLYIKNRCEPELRVPAMENACYAWETCMNRDPAVVGRARVGAETFAGVINSFVDAISWKTMLFTVTTLSLLIVLTNSALFNLRAKHQVPPSSQVHPPPHLPGMVYPPGYMPLHGGQAPHGGSGVPLHHPLAPHLQPPPTAPEPSGVGKALGWFGKK</sequence>
<organism evidence="4 5">
    <name type="scientific">Vanrija albida</name>
    <dbReference type="NCBI Taxonomy" id="181172"/>
    <lineage>
        <taxon>Eukaryota</taxon>
        <taxon>Fungi</taxon>
        <taxon>Dikarya</taxon>
        <taxon>Basidiomycota</taxon>
        <taxon>Agaricomycotina</taxon>
        <taxon>Tremellomycetes</taxon>
        <taxon>Trichosporonales</taxon>
        <taxon>Trichosporonaceae</taxon>
        <taxon>Vanrija</taxon>
    </lineage>
</organism>
<gene>
    <name evidence="4" type="ORF">Q8F55_008689</name>
</gene>
<dbReference type="EMBL" id="JBBXJM010000007">
    <property type="protein sequence ID" value="KAL1405066.1"/>
    <property type="molecule type" value="Genomic_DNA"/>
</dbReference>
<evidence type="ECO:0000256" key="2">
    <source>
        <dbReference type="SAM" id="Phobius"/>
    </source>
</evidence>
<dbReference type="PANTHER" id="PTHR28136:SF1">
    <property type="entry name" value="NUCLEUS EXPORT PROTEIN BRL1"/>
    <property type="match status" value="1"/>
</dbReference>
<proteinExistence type="predicted"/>
<dbReference type="PANTHER" id="PTHR28136">
    <property type="entry name" value="NUCLEUS EXPORT PROTEIN BRR6"/>
    <property type="match status" value="1"/>
</dbReference>
<feature type="domain" description="Brl1/Brr6" evidence="3">
    <location>
        <begin position="222"/>
        <end position="355"/>
    </location>
</feature>
<comment type="caution">
    <text evidence="4">The sequence shown here is derived from an EMBL/GenBank/DDBJ whole genome shotgun (WGS) entry which is preliminary data.</text>
</comment>
<feature type="region of interest" description="Disordered" evidence="1">
    <location>
        <begin position="1"/>
        <end position="52"/>
    </location>
</feature>
<keyword evidence="2" id="KW-0812">Transmembrane</keyword>
<feature type="transmembrane region" description="Helical" evidence="2">
    <location>
        <begin position="222"/>
        <end position="247"/>
    </location>
</feature>
<dbReference type="GeneID" id="95989732"/>
<feature type="compositionally biased region" description="Low complexity" evidence="1">
    <location>
        <begin position="117"/>
        <end position="138"/>
    </location>
</feature>
<keyword evidence="2" id="KW-1133">Transmembrane helix</keyword>
<evidence type="ECO:0000313" key="5">
    <source>
        <dbReference type="Proteomes" id="UP001565368"/>
    </source>
</evidence>
<keyword evidence="2" id="KW-0472">Membrane</keyword>
<dbReference type="InterPro" id="IPR018767">
    <property type="entry name" value="Brl1/Brr6_dom"/>
</dbReference>